<dbReference type="SUPFAM" id="SSF55874">
    <property type="entry name" value="ATPase domain of HSP90 chaperone/DNA topoisomerase II/histidine kinase"/>
    <property type="match status" value="1"/>
</dbReference>
<dbReference type="InterPro" id="IPR036097">
    <property type="entry name" value="HisK_dim/P_sf"/>
</dbReference>
<keyword evidence="13 18" id="KW-0472">Membrane</keyword>
<dbReference type="InterPro" id="IPR005467">
    <property type="entry name" value="His_kinase_dom"/>
</dbReference>
<dbReference type="SUPFAM" id="SSF47384">
    <property type="entry name" value="Homodimeric domain of signal transducing histidine kinase"/>
    <property type="match status" value="1"/>
</dbReference>
<feature type="domain" description="HPt" evidence="23">
    <location>
        <begin position="990"/>
        <end position="1086"/>
    </location>
</feature>
<accession>A0A839ISU4</accession>
<dbReference type="FunFam" id="3.30.565.10:FF:000010">
    <property type="entry name" value="Sensor histidine kinase RcsC"/>
    <property type="match status" value="1"/>
</dbReference>
<keyword evidence="6" id="KW-0808">Transferase</keyword>
<evidence type="ECO:0000256" key="5">
    <source>
        <dbReference type="ARBA" id="ARBA00022553"/>
    </source>
</evidence>
<evidence type="ECO:0000256" key="13">
    <source>
        <dbReference type="ARBA" id="ARBA00023136"/>
    </source>
</evidence>
<dbReference type="PROSITE" id="PS50112">
    <property type="entry name" value="PAS"/>
    <property type="match status" value="1"/>
</dbReference>
<feature type="transmembrane region" description="Helical" evidence="18">
    <location>
        <begin position="268"/>
        <end position="290"/>
    </location>
</feature>
<evidence type="ECO:0000256" key="11">
    <source>
        <dbReference type="ARBA" id="ARBA00022989"/>
    </source>
</evidence>
<dbReference type="InterPro" id="IPR001610">
    <property type="entry name" value="PAC"/>
</dbReference>
<organism evidence="24 25">
    <name type="scientific">Oceanospirillum sediminis</name>
    <dbReference type="NCBI Taxonomy" id="2760088"/>
    <lineage>
        <taxon>Bacteria</taxon>
        <taxon>Pseudomonadati</taxon>
        <taxon>Pseudomonadota</taxon>
        <taxon>Gammaproteobacteria</taxon>
        <taxon>Oceanospirillales</taxon>
        <taxon>Oceanospirillaceae</taxon>
        <taxon>Oceanospirillum</taxon>
    </lineage>
</organism>
<dbReference type="AlphaFoldDB" id="A0A839ISU4"/>
<evidence type="ECO:0000256" key="14">
    <source>
        <dbReference type="ARBA" id="ARBA00064003"/>
    </source>
</evidence>
<dbReference type="Gene3D" id="1.20.120.160">
    <property type="entry name" value="HPT domain"/>
    <property type="match status" value="1"/>
</dbReference>
<keyword evidence="25" id="KW-1185">Reference proteome</keyword>
<dbReference type="PRINTS" id="PR00344">
    <property type="entry name" value="BCTRLSENSOR"/>
</dbReference>
<protein>
    <recommendedName>
        <fullName evidence="15">Sensory/regulatory protein RpfC</fullName>
        <ecNumber evidence="3">2.7.13.3</ecNumber>
    </recommendedName>
</protein>
<evidence type="ECO:0000256" key="2">
    <source>
        <dbReference type="ARBA" id="ARBA00004651"/>
    </source>
</evidence>
<dbReference type="Pfam" id="PF00512">
    <property type="entry name" value="HisKA"/>
    <property type="match status" value="1"/>
</dbReference>
<keyword evidence="8" id="KW-0547">Nucleotide-binding</keyword>
<feature type="domain" description="Response regulatory" evidence="20">
    <location>
        <begin position="833"/>
        <end position="949"/>
    </location>
</feature>
<dbReference type="FunFam" id="1.10.287.130:FF:000002">
    <property type="entry name" value="Two-component osmosensing histidine kinase"/>
    <property type="match status" value="1"/>
</dbReference>
<dbReference type="CDD" id="cd00082">
    <property type="entry name" value="HisKA"/>
    <property type="match status" value="1"/>
</dbReference>
<dbReference type="Gene3D" id="3.30.450.20">
    <property type="entry name" value="PAS domain"/>
    <property type="match status" value="1"/>
</dbReference>
<evidence type="ECO:0000256" key="10">
    <source>
        <dbReference type="ARBA" id="ARBA00022840"/>
    </source>
</evidence>
<evidence type="ECO:0000256" key="9">
    <source>
        <dbReference type="ARBA" id="ARBA00022777"/>
    </source>
</evidence>
<evidence type="ECO:0000256" key="8">
    <source>
        <dbReference type="ARBA" id="ARBA00022741"/>
    </source>
</evidence>
<evidence type="ECO:0000259" key="20">
    <source>
        <dbReference type="PROSITE" id="PS50110"/>
    </source>
</evidence>
<dbReference type="InterPro" id="IPR035965">
    <property type="entry name" value="PAS-like_dom_sf"/>
</dbReference>
<dbReference type="SMART" id="SM00448">
    <property type="entry name" value="REC"/>
    <property type="match status" value="2"/>
</dbReference>
<evidence type="ECO:0000256" key="15">
    <source>
        <dbReference type="ARBA" id="ARBA00068150"/>
    </source>
</evidence>
<dbReference type="SUPFAM" id="SSF47226">
    <property type="entry name" value="Histidine-containing phosphotransfer domain, HPT domain"/>
    <property type="match status" value="1"/>
</dbReference>
<gene>
    <name evidence="24" type="ORF">H4O21_14075</name>
</gene>
<dbReference type="Pfam" id="PF13426">
    <property type="entry name" value="PAS_9"/>
    <property type="match status" value="1"/>
</dbReference>
<keyword evidence="7 18" id="KW-0812">Transmembrane</keyword>
<evidence type="ECO:0000259" key="23">
    <source>
        <dbReference type="PROSITE" id="PS50894"/>
    </source>
</evidence>
<dbReference type="InterPro" id="IPR036641">
    <property type="entry name" value="HPT_dom_sf"/>
</dbReference>
<evidence type="ECO:0000256" key="12">
    <source>
        <dbReference type="ARBA" id="ARBA00023012"/>
    </source>
</evidence>
<dbReference type="RefSeq" id="WP_182809511.1">
    <property type="nucleotide sequence ID" value="NZ_JACJFM010000018.1"/>
</dbReference>
<evidence type="ECO:0000256" key="16">
    <source>
        <dbReference type="PROSITE-ProRule" id="PRU00110"/>
    </source>
</evidence>
<dbReference type="SMART" id="SM00387">
    <property type="entry name" value="HATPase_c"/>
    <property type="match status" value="1"/>
</dbReference>
<evidence type="ECO:0000256" key="3">
    <source>
        <dbReference type="ARBA" id="ARBA00012438"/>
    </source>
</evidence>
<dbReference type="InterPro" id="IPR004358">
    <property type="entry name" value="Sig_transdc_His_kin-like_C"/>
</dbReference>
<keyword evidence="11 18" id="KW-1133">Transmembrane helix</keyword>
<evidence type="ECO:0000256" key="17">
    <source>
        <dbReference type="PROSITE-ProRule" id="PRU00169"/>
    </source>
</evidence>
<dbReference type="GO" id="GO:0005886">
    <property type="term" value="C:plasma membrane"/>
    <property type="evidence" value="ECO:0007669"/>
    <property type="project" value="UniProtKB-SubCell"/>
</dbReference>
<dbReference type="InterPro" id="IPR011006">
    <property type="entry name" value="CheY-like_superfamily"/>
</dbReference>
<dbReference type="PROSITE" id="PS50113">
    <property type="entry name" value="PAC"/>
    <property type="match status" value="1"/>
</dbReference>
<dbReference type="CDD" id="cd00130">
    <property type="entry name" value="PAS"/>
    <property type="match status" value="1"/>
</dbReference>
<dbReference type="SMART" id="SM00388">
    <property type="entry name" value="HisKA"/>
    <property type="match status" value="1"/>
</dbReference>
<keyword evidence="4" id="KW-1003">Cell membrane</keyword>
<evidence type="ECO:0000256" key="6">
    <source>
        <dbReference type="ARBA" id="ARBA00022679"/>
    </source>
</evidence>
<dbReference type="Pfam" id="PF01627">
    <property type="entry name" value="Hpt"/>
    <property type="match status" value="1"/>
</dbReference>
<dbReference type="InterPro" id="IPR008207">
    <property type="entry name" value="Sig_transdc_His_kin_Hpt_dom"/>
</dbReference>
<name>A0A839ISU4_9GAMM</name>
<dbReference type="Proteomes" id="UP000565262">
    <property type="component" value="Unassembled WGS sequence"/>
</dbReference>
<dbReference type="EMBL" id="JACJFM010000018">
    <property type="protein sequence ID" value="MBB1487734.1"/>
    <property type="molecule type" value="Genomic_DNA"/>
</dbReference>
<comment type="subcellular location">
    <subcellularLocation>
        <location evidence="2">Cell membrane</location>
        <topology evidence="2">Multi-pass membrane protein</topology>
    </subcellularLocation>
</comment>
<feature type="transmembrane region" description="Helical" evidence="18">
    <location>
        <begin position="15"/>
        <end position="34"/>
    </location>
</feature>
<dbReference type="GO" id="GO:0000155">
    <property type="term" value="F:phosphorelay sensor kinase activity"/>
    <property type="evidence" value="ECO:0007669"/>
    <property type="project" value="InterPro"/>
</dbReference>
<dbReference type="Gene3D" id="1.10.287.130">
    <property type="match status" value="1"/>
</dbReference>
<feature type="modified residue" description="Phosphohistidine" evidence="16">
    <location>
        <position position="1029"/>
    </location>
</feature>
<feature type="domain" description="Response regulatory" evidence="20">
    <location>
        <begin position="681"/>
        <end position="804"/>
    </location>
</feature>
<dbReference type="SMART" id="SM00086">
    <property type="entry name" value="PAC"/>
    <property type="match status" value="1"/>
</dbReference>
<dbReference type="PANTHER" id="PTHR45339">
    <property type="entry name" value="HYBRID SIGNAL TRANSDUCTION HISTIDINE KINASE J"/>
    <property type="match status" value="1"/>
</dbReference>
<dbReference type="SUPFAM" id="SSF52172">
    <property type="entry name" value="CheY-like"/>
    <property type="match status" value="2"/>
</dbReference>
<reference evidence="24 25" key="1">
    <citation type="submission" date="2020-08" db="EMBL/GenBank/DDBJ databases">
        <title>Oceanospirillum sp. nov. isolated from marine sediment.</title>
        <authorList>
            <person name="Ji X."/>
        </authorList>
    </citation>
    <scope>NUCLEOTIDE SEQUENCE [LARGE SCALE GENOMIC DNA]</scope>
    <source>
        <strain evidence="24 25">D5</strain>
    </source>
</reference>
<dbReference type="PROSITE" id="PS50894">
    <property type="entry name" value="HPT"/>
    <property type="match status" value="1"/>
</dbReference>
<feature type="domain" description="Histidine kinase" evidence="19">
    <location>
        <begin position="445"/>
        <end position="666"/>
    </location>
</feature>
<dbReference type="InterPro" id="IPR000014">
    <property type="entry name" value="PAS"/>
</dbReference>
<dbReference type="CDD" id="cd17546">
    <property type="entry name" value="REC_hyHK_CKI1_RcsC-like"/>
    <property type="match status" value="2"/>
</dbReference>
<comment type="subunit">
    <text evidence="14">At low DSF concentrations, interacts with RpfF.</text>
</comment>
<comment type="catalytic activity">
    <reaction evidence="1">
        <text>ATP + protein L-histidine = ADP + protein N-phospho-L-histidine.</text>
        <dbReference type="EC" id="2.7.13.3"/>
    </reaction>
</comment>
<sequence>MSVADKIRLRLPDSILWLSLILLVMLTPVVLYIAQSQSVIQLLETRDRLNEHRELMNSMRREAALLSSGHRNDPGETLLASIRLYHDSAEQIARSLTLYGSGLSDVLPLWNRYQKHHQDFHTLIQQISSYSSAHTRLLLKSEEIFQQAKEELNNDLFSSAETYEYQLILSEIFLYSFRFSALPDGDAATSLYSYIDIIRTSPLITDHAEADRIFSPVMAYEGQVRESVRNIHMAVGELMSLPAYYAFEQFEMAFEHQVDSQYREKSHYLLLMVKIVVVLSFIIVIVTWHLRKSKKTLERLNTQLEGFKSALDEHAIVSITDKKGVITYVNKKFTEISGYRSEELIGKTHRLVNSGIHPKSFFASLWKSVHRNEVWHGDVCNVTKTGEHYWVHATVMPAVNRFEELESIISVRTDITRQKQIETELLAEKEKAEEASRAKSGFLANMSHEIRTPMNAVIGMSHLALQHSDDPGVKGYIDKIQTAAQNLLGIINDILDFSKIEAGKLEVEQSAYRLDNVLNNLASVVEVKASEKELPVIFNVADDVPLSLEGDALRLGQVLLNLVNNAIKFTNTGEVRINVSLISQKDEQVILRFAVKDTGIGLSCEQQQTLFQAFSQADVSTTRQYGGTGLGLAISKQLTELMGGQIGVFSEPGEGSEFFFTIQNKRHQQIEADNADLNAIRVLYIDDDPIALNSVLELCVAEGIEAVGESSSPDGLNHLVNTSLSDQAEFDVVIVDWQMPMLDGFQVAQSIRNNPALPKQPAIILITSHNDESLQSRVNSALFDAVLLKPVSGEQLVESLQDVLNTRSEYSVRHNIGFTQGDNQHISSRAGARVLIAEDNQINQEVIQGLMAPFDMDVTLVSNGLELVQAVQQAQFDLILTDIQMPELDGMEATRQILAMSLPKIPPVIAMTAHAMTEDIKRCHEAGMSDHISKPIDPDRLKDVLIRWIEPRVIVGDFSDSTRTNVSQSELPDEIEHLDMFQALRSTAGNKALLKKLLLQFVNDYQASETRLSDMIQREDWGAMTIWLHTLKGASATLGVDKVAAIAGDMELRFQSDGTLSLDATEELLFTLNQVLEAIYQCTGKFPNDQGTSEQSDQAFVNSLQPSSGGSLPVADIQQLLDKVEPMLEEGDAEVLDLVPLLLELCQQDEVLMDLAAKTLDAVESFEFEAAGEHLETLEQSLLNWKDPVL</sequence>
<keyword evidence="9" id="KW-0418">Kinase</keyword>
<proteinExistence type="predicted"/>
<dbReference type="SUPFAM" id="SSF55785">
    <property type="entry name" value="PYP-like sensor domain (PAS domain)"/>
    <property type="match status" value="1"/>
</dbReference>
<evidence type="ECO:0000259" key="22">
    <source>
        <dbReference type="PROSITE" id="PS50113"/>
    </source>
</evidence>
<dbReference type="GO" id="GO:0005524">
    <property type="term" value="F:ATP binding"/>
    <property type="evidence" value="ECO:0007669"/>
    <property type="project" value="UniProtKB-KW"/>
</dbReference>
<feature type="modified residue" description="4-aspartylphosphate" evidence="17">
    <location>
        <position position="882"/>
    </location>
</feature>
<evidence type="ECO:0000259" key="19">
    <source>
        <dbReference type="PROSITE" id="PS50109"/>
    </source>
</evidence>
<dbReference type="InterPro" id="IPR003594">
    <property type="entry name" value="HATPase_dom"/>
</dbReference>
<dbReference type="InterPro" id="IPR001789">
    <property type="entry name" value="Sig_transdc_resp-reg_receiver"/>
</dbReference>
<comment type="caution">
    <text evidence="24">The sequence shown here is derived from an EMBL/GenBank/DDBJ whole genome shotgun (WGS) entry which is preliminary data.</text>
</comment>
<keyword evidence="12" id="KW-0902">Two-component regulatory system</keyword>
<dbReference type="EC" id="2.7.13.3" evidence="3"/>
<feature type="domain" description="PAC" evidence="22">
    <location>
        <begin position="375"/>
        <end position="427"/>
    </location>
</feature>
<keyword evidence="5 17" id="KW-0597">Phosphoprotein</keyword>
<dbReference type="InterPro" id="IPR000700">
    <property type="entry name" value="PAS-assoc_C"/>
</dbReference>
<keyword evidence="10" id="KW-0067">ATP-binding</keyword>
<dbReference type="InterPro" id="IPR036890">
    <property type="entry name" value="HATPase_C_sf"/>
</dbReference>
<dbReference type="PANTHER" id="PTHR45339:SF1">
    <property type="entry name" value="HYBRID SIGNAL TRANSDUCTION HISTIDINE KINASE J"/>
    <property type="match status" value="1"/>
</dbReference>
<dbReference type="InterPro" id="IPR003661">
    <property type="entry name" value="HisK_dim/P_dom"/>
</dbReference>
<evidence type="ECO:0000313" key="24">
    <source>
        <dbReference type="EMBL" id="MBB1487734.1"/>
    </source>
</evidence>
<evidence type="ECO:0000256" key="4">
    <source>
        <dbReference type="ARBA" id="ARBA00022475"/>
    </source>
</evidence>
<feature type="domain" description="PAS" evidence="21">
    <location>
        <begin position="317"/>
        <end position="360"/>
    </location>
</feature>
<dbReference type="Pfam" id="PF00072">
    <property type="entry name" value="Response_reg"/>
    <property type="match status" value="2"/>
</dbReference>
<feature type="modified residue" description="4-aspartylphosphate" evidence="17">
    <location>
        <position position="736"/>
    </location>
</feature>
<evidence type="ECO:0000259" key="21">
    <source>
        <dbReference type="PROSITE" id="PS50112"/>
    </source>
</evidence>
<dbReference type="Gene3D" id="3.40.50.2300">
    <property type="match status" value="2"/>
</dbReference>
<dbReference type="Gene3D" id="3.30.565.10">
    <property type="entry name" value="Histidine kinase-like ATPase, C-terminal domain"/>
    <property type="match status" value="1"/>
</dbReference>
<evidence type="ECO:0000256" key="7">
    <source>
        <dbReference type="ARBA" id="ARBA00022692"/>
    </source>
</evidence>
<dbReference type="NCBIfam" id="TIGR00229">
    <property type="entry name" value="sensory_box"/>
    <property type="match status" value="1"/>
</dbReference>
<dbReference type="Pfam" id="PF02518">
    <property type="entry name" value="HATPase_c"/>
    <property type="match status" value="1"/>
</dbReference>
<evidence type="ECO:0000256" key="1">
    <source>
        <dbReference type="ARBA" id="ARBA00000085"/>
    </source>
</evidence>
<dbReference type="PROSITE" id="PS50110">
    <property type="entry name" value="RESPONSE_REGULATORY"/>
    <property type="match status" value="2"/>
</dbReference>
<dbReference type="CDD" id="cd16922">
    <property type="entry name" value="HATPase_EvgS-ArcB-TorS-like"/>
    <property type="match status" value="1"/>
</dbReference>
<dbReference type="PROSITE" id="PS50109">
    <property type="entry name" value="HIS_KIN"/>
    <property type="match status" value="1"/>
</dbReference>
<evidence type="ECO:0000256" key="18">
    <source>
        <dbReference type="SAM" id="Phobius"/>
    </source>
</evidence>
<evidence type="ECO:0000313" key="25">
    <source>
        <dbReference type="Proteomes" id="UP000565262"/>
    </source>
</evidence>